<evidence type="ECO:0000313" key="3">
    <source>
        <dbReference type="EMBL" id="QGM99054.1"/>
    </source>
</evidence>
<dbReference type="GO" id="GO:0016757">
    <property type="term" value="F:glycosyltransferase activity"/>
    <property type="evidence" value="ECO:0007669"/>
    <property type="project" value="InterPro"/>
</dbReference>
<dbReference type="InterPro" id="IPR050194">
    <property type="entry name" value="Glycosyltransferase_grp1"/>
</dbReference>
<proteinExistence type="predicted"/>
<evidence type="ECO:0000313" key="4">
    <source>
        <dbReference type="Proteomes" id="UP000422569"/>
    </source>
</evidence>
<accession>A0A6B8M508</accession>
<dbReference type="Pfam" id="PF00534">
    <property type="entry name" value="Glycos_transf_1"/>
    <property type="match status" value="1"/>
</dbReference>
<dbReference type="Gene3D" id="3.40.50.2000">
    <property type="entry name" value="Glycogen Phosphorylase B"/>
    <property type="match status" value="2"/>
</dbReference>
<dbReference type="AlphaFoldDB" id="A0A6B8M508"/>
<dbReference type="CDD" id="cd03801">
    <property type="entry name" value="GT4_PimA-like"/>
    <property type="match status" value="1"/>
</dbReference>
<dbReference type="PANTHER" id="PTHR45947:SF3">
    <property type="entry name" value="SULFOQUINOVOSYL TRANSFERASE SQD2"/>
    <property type="match status" value="1"/>
</dbReference>
<feature type="domain" description="Glycosyl transferase family 1" evidence="1">
    <location>
        <begin position="202"/>
        <end position="351"/>
    </location>
</feature>
<dbReference type="PANTHER" id="PTHR45947">
    <property type="entry name" value="SULFOQUINOVOSYL TRANSFERASE SQD2"/>
    <property type="match status" value="1"/>
</dbReference>
<feature type="domain" description="Glycosyltransferase subfamily 4-like N-terminal" evidence="2">
    <location>
        <begin position="30"/>
        <end position="190"/>
    </location>
</feature>
<protein>
    <submittedName>
        <fullName evidence="3">Glycosyltransferase family 4 protein</fullName>
    </submittedName>
</protein>
<dbReference type="KEGG" id="mpar:F7D14_17230"/>
<gene>
    <name evidence="3" type="ORF">F7D14_17230</name>
</gene>
<keyword evidence="4" id="KW-1185">Reference proteome</keyword>
<dbReference type="RefSeq" id="WP_016921484.1">
    <property type="nucleotide sequence ID" value="NZ_CP044331.1"/>
</dbReference>
<dbReference type="InterPro" id="IPR028098">
    <property type="entry name" value="Glyco_trans_4-like_N"/>
</dbReference>
<dbReference type="InterPro" id="IPR001296">
    <property type="entry name" value="Glyco_trans_1"/>
</dbReference>
<name>A0A6B8M508_9HYPH</name>
<evidence type="ECO:0000259" key="1">
    <source>
        <dbReference type="Pfam" id="PF00534"/>
    </source>
</evidence>
<dbReference type="EMBL" id="CP044331">
    <property type="protein sequence ID" value="QGM99054.1"/>
    <property type="molecule type" value="Genomic_DNA"/>
</dbReference>
<evidence type="ECO:0000259" key="2">
    <source>
        <dbReference type="Pfam" id="PF13439"/>
    </source>
</evidence>
<keyword evidence="3" id="KW-0808">Transferase</keyword>
<dbReference type="SUPFAM" id="SSF53756">
    <property type="entry name" value="UDP-Glycosyltransferase/glycogen phosphorylase"/>
    <property type="match status" value="1"/>
</dbReference>
<organism evidence="3 4">
    <name type="scientific">Methylocystis parvus</name>
    <dbReference type="NCBI Taxonomy" id="134"/>
    <lineage>
        <taxon>Bacteria</taxon>
        <taxon>Pseudomonadati</taxon>
        <taxon>Pseudomonadota</taxon>
        <taxon>Alphaproteobacteria</taxon>
        <taxon>Hyphomicrobiales</taxon>
        <taxon>Methylocystaceae</taxon>
        <taxon>Methylocystis</taxon>
    </lineage>
</organism>
<dbReference type="Proteomes" id="UP000422569">
    <property type="component" value="Chromosome"/>
</dbReference>
<dbReference type="Pfam" id="PF13439">
    <property type="entry name" value="Glyco_transf_4"/>
    <property type="match status" value="1"/>
</dbReference>
<sequence>MSLACEAPAEAGLARGPRVLIVTARFLPEMGGIETHVREVVGRLVARGVNVQILTTDRSGLLPKTDMAAGAPVRRVKAWPARRDYYFAPGVFWEILKSDCDVIHIQGCHTLAPPLAMLAALLKGVPYIVTFHSGGHSSSLRNQIRGAQWTLLAPLFRRAAGWIGVSRYEADFFARKMRLPRDRIEVVPNGAAMPRVLEAAAPEELLIASIGRLEKYKGHHRAIGAFAEVLKRHPEARLQIVGEGPYLPELEALVERLGLHRSVRIGGVPPQDREGMSRILSRARLVVLLSAYEAHPVAVMEALAMGRPVLATNCSGFIELAEQSMIHVVEPEATDGDIADAMERILQSPASKTNVELPSWDACVDRVAALLDRVALGSVA</sequence>
<reference evidence="3 4" key="1">
    <citation type="submission" date="2019-09" db="EMBL/GenBank/DDBJ databases">
        <title>Isolation and complete genome sequencing of Methylocystis species.</title>
        <authorList>
            <person name="Rumah B.L."/>
            <person name="Stead C.E."/>
            <person name="Stevens B.C."/>
            <person name="Minton N.P."/>
            <person name="Grosse-Honebrink A."/>
            <person name="Zhang Y."/>
        </authorList>
    </citation>
    <scope>NUCLEOTIDE SEQUENCE [LARGE SCALE GENOMIC DNA]</scope>
    <source>
        <strain evidence="3 4">BRCS2</strain>
    </source>
</reference>